<dbReference type="PANTHER" id="PTHR12748:SF0">
    <property type="entry name" value="ORIGIN RECOGNITION COMPLEX SUBUNIT 3"/>
    <property type="match status" value="1"/>
</dbReference>
<keyword evidence="14" id="KW-1185">Reference proteome</keyword>
<accession>A0A8C4X4P0</accession>
<keyword evidence="5" id="KW-0235">DNA replication</keyword>
<dbReference type="CDD" id="cd20704">
    <property type="entry name" value="Orc3"/>
    <property type="match status" value="1"/>
</dbReference>
<evidence type="ECO:0000256" key="2">
    <source>
        <dbReference type="ARBA" id="ARBA00010977"/>
    </source>
</evidence>
<dbReference type="Pfam" id="PF07034">
    <property type="entry name" value="ORC3_N"/>
    <property type="match status" value="1"/>
</dbReference>
<dbReference type="Proteomes" id="UP000694620">
    <property type="component" value="Chromosome 3"/>
</dbReference>
<evidence type="ECO:0000259" key="10">
    <source>
        <dbReference type="Pfam" id="PF07034"/>
    </source>
</evidence>
<comment type="function">
    <text evidence="9">Component of the origin recognition complex (ORC) that binds origins of replication. DNA-binding is ATP-dependent. The specific DNA sequences that define origins of replication have not been identified yet. ORC is required to assemble the pre-replication complex necessary to initiate DNA replication. Binds histone H3 and H4 trimethylation marks H3K9me3, H3K27me3 and H4K20me3.</text>
</comment>
<protein>
    <recommendedName>
        <fullName evidence="3">Origin recognition complex subunit 3</fullName>
    </recommendedName>
</protein>
<evidence type="ECO:0000256" key="4">
    <source>
        <dbReference type="ARBA" id="ARBA00022553"/>
    </source>
</evidence>
<organism evidence="13 14">
    <name type="scientific">Erpetoichthys calabaricus</name>
    <name type="common">Rope fish</name>
    <name type="synonym">Calamoichthys calabaricus</name>
    <dbReference type="NCBI Taxonomy" id="27687"/>
    <lineage>
        <taxon>Eukaryota</taxon>
        <taxon>Metazoa</taxon>
        <taxon>Chordata</taxon>
        <taxon>Craniata</taxon>
        <taxon>Vertebrata</taxon>
        <taxon>Euteleostomi</taxon>
        <taxon>Actinopterygii</taxon>
        <taxon>Polypteriformes</taxon>
        <taxon>Polypteridae</taxon>
        <taxon>Erpetoichthys</taxon>
    </lineage>
</organism>
<comment type="subcellular location">
    <subcellularLocation>
        <location evidence="1">Nucleus</location>
    </subcellularLocation>
</comment>
<dbReference type="InterPro" id="IPR045667">
    <property type="entry name" value="ORC3_N"/>
</dbReference>
<evidence type="ECO:0000313" key="14">
    <source>
        <dbReference type="Proteomes" id="UP000694620"/>
    </source>
</evidence>
<evidence type="ECO:0000256" key="8">
    <source>
        <dbReference type="ARBA" id="ARBA00026084"/>
    </source>
</evidence>
<dbReference type="InterPro" id="IPR045663">
    <property type="entry name" value="ORC3_ins"/>
</dbReference>
<dbReference type="Pfam" id="PF18137">
    <property type="entry name" value="WHD_ORC"/>
    <property type="match status" value="1"/>
</dbReference>
<dbReference type="PANTHER" id="PTHR12748">
    <property type="entry name" value="ORIGIN RECOGNITION COMPLEX SUBUNIT 3"/>
    <property type="match status" value="1"/>
</dbReference>
<dbReference type="GO" id="GO:0006270">
    <property type="term" value="P:DNA replication initiation"/>
    <property type="evidence" value="ECO:0007669"/>
    <property type="project" value="TreeGrafter"/>
</dbReference>
<keyword evidence="6" id="KW-0238">DNA-binding</keyword>
<dbReference type="Ensembl" id="ENSECRT00000005356.1">
    <property type="protein sequence ID" value="ENSECRP00000005261.1"/>
    <property type="gene ID" value="ENSECRG00000003556.1"/>
</dbReference>
<sequence>MTTSSVSKGCFVFKPASKKQRILSAGDYFHDEDEESASSKLRFETLQSLWQQIKLETDSIQEELNKNILDSLAEFARTSTTFFRSKTDEWTFRMRSSEIPTAALVLGVNVTDHNMTFQNLSELLHQSVTPYVVGLDAKDCPSLKHTVQKVLLQLMGYHLSVEEDEEEPQPKANISGIPKKRIQCSIATLCEWYQTVTKDSNGLSPSKKRKSTLGKFGQNPPIVVIFKDLESFTSKVLQEFIIICSQYIHQLPFIFIFGIATSPATVHRMLPHSVSSHLCIELFQSLSCTKHLATVMDKLILTTSFPFKLNGKTLQVLLSIFLFHDFSVRNFIKGLQLSLMEHFYNQPLSVLCCDKHKASKRAQVLSSEECENVRQLPSFMRYVENQEPDEQVKLLTDDHHLKEVVQQLLKQLHLYHKNYYPVLRCLHILTSSLPKYPLGKQIRELHSMCLERNVWETEEYKSAFQLLRLMAKDELLTGFNKCLEILTYGKGKVINEVQEKLETFVKLFQELDNISLDYKEDDGEDTSPQKGFQQKTDLFHLQKTLLEMKELKKNKKLTKFEMLRLEAIDFIDHIVKKHLLPPEYLALHEVVYYSCSGTLRKHLNAAPRTAIQTALNNPYKYLPNESLQSDGGAISSTAPDICIAYKLHLECGRLINLYDWLEAFGTVVSATEGNDTESPVIDDVKHARFIRAVSELEFVGFVKPTKKKTDHVARLTWGGC</sequence>
<keyword evidence="7" id="KW-0539">Nucleus</keyword>
<reference evidence="13" key="2">
    <citation type="submission" date="2025-08" db="UniProtKB">
        <authorList>
            <consortium name="Ensembl"/>
        </authorList>
    </citation>
    <scope>IDENTIFICATION</scope>
</reference>
<dbReference type="GO" id="GO:0003688">
    <property type="term" value="F:DNA replication origin binding"/>
    <property type="evidence" value="ECO:0007669"/>
    <property type="project" value="TreeGrafter"/>
</dbReference>
<dbReference type="AlphaFoldDB" id="A0A8C4X4P0"/>
<feature type="domain" description="Origin recognition complex subunit 3 winged helix C-terminal" evidence="11">
    <location>
        <begin position="608"/>
        <end position="717"/>
    </location>
</feature>
<comment type="subunit">
    <text evidence="8">Component of ORC, a complex composed of at least 6 subunits: ORC1, ORC2, ORC3, ORC4, ORC5 and ORC6. ORC is regulated in a cell-cycle dependent manner. It is sequentially assembled at the exit from anaphase of mitosis and disassembled as cells enter S phase.</text>
</comment>
<dbReference type="GO" id="GO:0005656">
    <property type="term" value="C:nuclear pre-replicative complex"/>
    <property type="evidence" value="ECO:0007669"/>
    <property type="project" value="TreeGrafter"/>
</dbReference>
<proteinExistence type="inferred from homology"/>
<feature type="domain" description="Origin recognition complex subunit 3 insertion" evidence="12">
    <location>
        <begin position="364"/>
        <end position="594"/>
    </location>
</feature>
<evidence type="ECO:0000256" key="3">
    <source>
        <dbReference type="ARBA" id="ARBA00019085"/>
    </source>
</evidence>
<comment type="similarity">
    <text evidence="2">Belongs to the ORC3 family.</text>
</comment>
<dbReference type="GO" id="GO:0005664">
    <property type="term" value="C:nuclear origin of replication recognition complex"/>
    <property type="evidence" value="ECO:0007669"/>
    <property type="project" value="InterPro"/>
</dbReference>
<dbReference type="InterPro" id="IPR020795">
    <property type="entry name" value="ORC3"/>
</dbReference>
<reference evidence="13" key="3">
    <citation type="submission" date="2025-09" db="UniProtKB">
        <authorList>
            <consortium name="Ensembl"/>
        </authorList>
    </citation>
    <scope>IDENTIFICATION</scope>
</reference>
<gene>
    <name evidence="13" type="primary">ORC3</name>
</gene>
<dbReference type="GO" id="GO:0031261">
    <property type="term" value="C:DNA replication preinitiation complex"/>
    <property type="evidence" value="ECO:0007669"/>
    <property type="project" value="TreeGrafter"/>
</dbReference>
<dbReference type="GeneTree" id="ENSGT00390000011376"/>
<dbReference type="Pfam" id="PF19675">
    <property type="entry name" value="ORC3_ins"/>
    <property type="match status" value="1"/>
</dbReference>
<evidence type="ECO:0000256" key="1">
    <source>
        <dbReference type="ARBA" id="ARBA00004123"/>
    </source>
</evidence>
<evidence type="ECO:0000259" key="11">
    <source>
        <dbReference type="Pfam" id="PF18137"/>
    </source>
</evidence>
<reference evidence="13" key="1">
    <citation type="submission" date="2021-06" db="EMBL/GenBank/DDBJ databases">
        <authorList>
            <consortium name="Wellcome Sanger Institute Data Sharing"/>
        </authorList>
    </citation>
    <scope>NUCLEOTIDE SEQUENCE [LARGE SCALE GENOMIC DNA]</scope>
</reference>
<dbReference type="InterPro" id="IPR040855">
    <property type="entry name" value="ORC_WH_C"/>
</dbReference>
<evidence type="ECO:0000256" key="5">
    <source>
        <dbReference type="ARBA" id="ARBA00022705"/>
    </source>
</evidence>
<keyword evidence="4" id="KW-0597">Phosphoprotein</keyword>
<name>A0A8C4X4P0_ERPCA</name>
<evidence type="ECO:0000256" key="7">
    <source>
        <dbReference type="ARBA" id="ARBA00023242"/>
    </source>
</evidence>
<evidence type="ECO:0000259" key="12">
    <source>
        <dbReference type="Pfam" id="PF19675"/>
    </source>
</evidence>
<evidence type="ECO:0000313" key="13">
    <source>
        <dbReference type="Ensembl" id="ENSECRP00000005261.1"/>
    </source>
</evidence>
<evidence type="ECO:0000256" key="9">
    <source>
        <dbReference type="ARBA" id="ARBA00045241"/>
    </source>
</evidence>
<feature type="domain" description="Origin recognition complex subunit 3 N-terminal" evidence="10">
    <location>
        <begin position="1"/>
        <end position="351"/>
    </location>
</feature>
<evidence type="ECO:0000256" key="6">
    <source>
        <dbReference type="ARBA" id="ARBA00023125"/>
    </source>
</evidence>